<feature type="signal peptide" evidence="2">
    <location>
        <begin position="1"/>
        <end position="20"/>
    </location>
</feature>
<dbReference type="SUPFAM" id="SSF53474">
    <property type="entry name" value="alpha/beta-Hydrolases"/>
    <property type="match status" value="1"/>
</dbReference>
<name>A0A327X897_LARAB</name>
<dbReference type="PANTHER" id="PTHR48081">
    <property type="entry name" value="AB HYDROLASE SUPERFAMILY PROTEIN C4A8.06C"/>
    <property type="match status" value="1"/>
</dbReference>
<proteinExistence type="predicted"/>
<dbReference type="Proteomes" id="UP000248790">
    <property type="component" value="Unassembled WGS sequence"/>
</dbReference>
<evidence type="ECO:0000259" key="3">
    <source>
        <dbReference type="Pfam" id="PF20434"/>
    </source>
</evidence>
<dbReference type="GO" id="GO:0016787">
    <property type="term" value="F:hydrolase activity"/>
    <property type="evidence" value="ECO:0007669"/>
    <property type="project" value="UniProtKB-KW"/>
</dbReference>
<dbReference type="OrthoDB" id="9794725at2"/>
<evidence type="ECO:0000313" key="4">
    <source>
        <dbReference type="EMBL" id="RAK02448.1"/>
    </source>
</evidence>
<dbReference type="Gene3D" id="3.40.50.1820">
    <property type="entry name" value="alpha/beta hydrolase"/>
    <property type="match status" value="1"/>
</dbReference>
<dbReference type="RefSeq" id="WP_111626649.1">
    <property type="nucleotide sequence ID" value="NZ_QLMC01000001.1"/>
</dbReference>
<organism evidence="4 5">
    <name type="scientific">Larkinella arboricola</name>
    <dbReference type="NCBI Taxonomy" id="643671"/>
    <lineage>
        <taxon>Bacteria</taxon>
        <taxon>Pseudomonadati</taxon>
        <taxon>Bacteroidota</taxon>
        <taxon>Cytophagia</taxon>
        <taxon>Cytophagales</taxon>
        <taxon>Spirosomataceae</taxon>
        <taxon>Larkinella</taxon>
    </lineage>
</organism>
<feature type="chain" id="PRO_5016431776" evidence="2">
    <location>
        <begin position="21"/>
        <end position="309"/>
    </location>
</feature>
<dbReference type="Pfam" id="PF20434">
    <property type="entry name" value="BD-FAE"/>
    <property type="match status" value="1"/>
</dbReference>
<keyword evidence="5" id="KW-1185">Reference proteome</keyword>
<gene>
    <name evidence="4" type="ORF">LX87_00568</name>
</gene>
<sequence length="309" mass="33600">MNFTPTLLSAALLLATSAMAQKPETVDLWPTNQVFNAIPNEAVQEKAETGKDGILRISDVKVPTITAFLPPKNKATGAGIMICPGGGYALLAYGHEGEEMAKWFNERGIAAFVLKNRLPDDRTQTNKHEVPLADAMQGMKLIRQNAAKWNVDPNRLGVIGFSAGGHLAATLSTHYHRGASASEEAKPNFAILMYPVVTFGEKAHAGSRERLLGKNASPEQVAYYSNELQVDAKTPPTFLVHAEDDKAVPVENSIDYYLALKKFNIPAEMHLYPTGGHGYALRTKGKGSLEGWPAACENWLKSMGLLDKK</sequence>
<protein>
    <submittedName>
        <fullName evidence="4">Acetyl esterase/lipase</fullName>
    </submittedName>
</protein>
<accession>A0A327X897</accession>
<dbReference type="PANTHER" id="PTHR48081:SF6">
    <property type="entry name" value="PEPTIDASE S9 PROLYL OLIGOPEPTIDASE CATALYTIC DOMAIN-CONTAINING PROTEIN"/>
    <property type="match status" value="1"/>
</dbReference>
<evidence type="ECO:0000313" key="5">
    <source>
        <dbReference type="Proteomes" id="UP000248790"/>
    </source>
</evidence>
<dbReference type="InterPro" id="IPR029058">
    <property type="entry name" value="AB_hydrolase_fold"/>
</dbReference>
<comment type="caution">
    <text evidence="4">The sequence shown here is derived from an EMBL/GenBank/DDBJ whole genome shotgun (WGS) entry which is preliminary data.</text>
</comment>
<reference evidence="4 5" key="1">
    <citation type="submission" date="2018-06" db="EMBL/GenBank/DDBJ databases">
        <title>Genomic Encyclopedia of Archaeal and Bacterial Type Strains, Phase II (KMG-II): from individual species to whole genera.</title>
        <authorList>
            <person name="Goeker M."/>
        </authorList>
    </citation>
    <scope>NUCLEOTIDE SEQUENCE [LARGE SCALE GENOMIC DNA]</scope>
    <source>
        <strain evidence="4 5">DSM 21851</strain>
    </source>
</reference>
<dbReference type="AlphaFoldDB" id="A0A327X897"/>
<dbReference type="EMBL" id="QLMC01000001">
    <property type="protein sequence ID" value="RAK02448.1"/>
    <property type="molecule type" value="Genomic_DNA"/>
</dbReference>
<dbReference type="InterPro" id="IPR050300">
    <property type="entry name" value="GDXG_lipolytic_enzyme"/>
</dbReference>
<evidence type="ECO:0000256" key="2">
    <source>
        <dbReference type="SAM" id="SignalP"/>
    </source>
</evidence>
<evidence type="ECO:0000256" key="1">
    <source>
        <dbReference type="ARBA" id="ARBA00022801"/>
    </source>
</evidence>
<keyword evidence="1" id="KW-0378">Hydrolase</keyword>
<dbReference type="InterPro" id="IPR049492">
    <property type="entry name" value="BD-FAE-like_dom"/>
</dbReference>
<keyword evidence="2" id="KW-0732">Signal</keyword>
<feature type="domain" description="BD-FAE-like" evidence="3">
    <location>
        <begin position="68"/>
        <end position="257"/>
    </location>
</feature>